<dbReference type="NCBIfam" id="TIGR01411">
    <property type="entry name" value="tatAE"/>
    <property type="match status" value="1"/>
</dbReference>
<dbReference type="PRINTS" id="PR01506">
    <property type="entry name" value="TATBPROTEIN"/>
</dbReference>
<feature type="region of interest" description="Disordered" evidence="9">
    <location>
        <begin position="60"/>
        <end position="87"/>
    </location>
</feature>
<evidence type="ECO:0000256" key="8">
    <source>
        <dbReference type="ARBA" id="ARBA00023136"/>
    </source>
</evidence>
<name>A0A381YFG3_9ZZZZ</name>
<proteinExistence type="inferred from homology"/>
<dbReference type="PANTHER" id="PTHR42982">
    <property type="entry name" value="SEC-INDEPENDENT PROTEIN TRANSLOCASE PROTEIN TATA"/>
    <property type="match status" value="1"/>
</dbReference>
<evidence type="ECO:0000256" key="9">
    <source>
        <dbReference type="SAM" id="MobiDB-lite"/>
    </source>
</evidence>
<gene>
    <name evidence="11" type="ORF">METZ01_LOCUS128672</name>
</gene>
<dbReference type="InterPro" id="IPR003369">
    <property type="entry name" value="TatA/B/E"/>
</dbReference>
<evidence type="ECO:0000256" key="3">
    <source>
        <dbReference type="ARBA" id="ARBA00022475"/>
    </source>
</evidence>
<feature type="compositionally biased region" description="Basic and acidic residues" evidence="9">
    <location>
        <begin position="60"/>
        <end position="79"/>
    </location>
</feature>
<keyword evidence="6 10" id="KW-1133">Transmembrane helix</keyword>
<organism evidence="11">
    <name type="scientific">marine metagenome</name>
    <dbReference type="NCBI Taxonomy" id="408172"/>
    <lineage>
        <taxon>unclassified sequences</taxon>
        <taxon>metagenomes</taxon>
        <taxon>ecological metagenomes</taxon>
    </lineage>
</organism>
<dbReference type="Gene3D" id="1.20.5.3310">
    <property type="match status" value="1"/>
</dbReference>
<protein>
    <recommendedName>
        <fullName evidence="12">Sec-independent protein translocase protein TatA</fullName>
    </recommendedName>
</protein>
<accession>A0A381YFG3</accession>
<dbReference type="GO" id="GO:0043953">
    <property type="term" value="P:protein transport by the Tat complex"/>
    <property type="evidence" value="ECO:0007669"/>
    <property type="project" value="InterPro"/>
</dbReference>
<keyword evidence="4 10" id="KW-0812">Transmembrane</keyword>
<evidence type="ECO:0000256" key="6">
    <source>
        <dbReference type="ARBA" id="ARBA00022989"/>
    </source>
</evidence>
<evidence type="ECO:0000313" key="11">
    <source>
        <dbReference type="EMBL" id="SVA75818.1"/>
    </source>
</evidence>
<evidence type="ECO:0000256" key="5">
    <source>
        <dbReference type="ARBA" id="ARBA00022927"/>
    </source>
</evidence>
<keyword evidence="7" id="KW-0811">Translocation</keyword>
<feature type="transmembrane region" description="Helical" evidence="10">
    <location>
        <begin position="12"/>
        <end position="33"/>
    </location>
</feature>
<dbReference type="GO" id="GO:0005886">
    <property type="term" value="C:plasma membrane"/>
    <property type="evidence" value="ECO:0007669"/>
    <property type="project" value="UniProtKB-SubCell"/>
</dbReference>
<dbReference type="InterPro" id="IPR006312">
    <property type="entry name" value="TatA/E"/>
</dbReference>
<evidence type="ECO:0000256" key="1">
    <source>
        <dbReference type="ARBA" id="ARBA00004162"/>
    </source>
</evidence>
<evidence type="ECO:0000256" key="2">
    <source>
        <dbReference type="ARBA" id="ARBA00022448"/>
    </source>
</evidence>
<keyword evidence="3" id="KW-1003">Cell membrane</keyword>
<evidence type="ECO:0000256" key="4">
    <source>
        <dbReference type="ARBA" id="ARBA00022692"/>
    </source>
</evidence>
<dbReference type="Pfam" id="PF02416">
    <property type="entry name" value="TatA_B_E"/>
    <property type="match status" value="1"/>
</dbReference>
<keyword evidence="2" id="KW-0813">Transport</keyword>
<evidence type="ECO:0008006" key="12">
    <source>
        <dbReference type="Google" id="ProtNLM"/>
    </source>
</evidence>
<keyword evidence="8 10" id="KW-0472">Membrane</keyword>
<keyword evidence="5" id="KW-0653">Protein transport</keyword>
<dbReference type="PANTHER" id="PTHR42982:SF1">
    <property type="entry name" value="SEC-INDEPENDENT PROTEIN TRANSLOCASE PROTEIN TATA"/>
    <property type="match status" value="1"/>
</dbReference>
<comment type="subcellular location">
    <subcellularLocation>
        <location evidence="1">Cell membrane</location>
        <topology evidence="1">Single-pass membrane protein</topology>
    </subcellularLocation>
</comment>
<dbReference type="HAMAP" id="MF_00236">
    <property type="entry name" value="TatA_E"/>
    <property type="match status" value="1"/>
</dbReference>
<sequence>MEVDMQQPHAVYAFFNLGTGEILLILLVVLLLFGAKRLPELARGLGKGINEFRDAVDDSKKQIMDETKRDNMEDSKPNENESTESEE</sequence>
<dbReference type="AlphaFoldDB" id="A0A381YFG3"/>
<reference evidence="11" key="1">
    <citation type="submission" date="2018-05" db="EMBL/GenBank/DDBJ databases">
        <authorList>
            <person name="Lanie J.A."/>
            <person name="Ng W.-L."/>
            <person name="Kazmierczak K.M."/>
            <person name="Andrzejewski T.M."/>
            <person name="Davidsen T.M."/>
            <person name="Wayne K.J."/>
            <person name="Tettelin H."/>
            <person name="Glass J.I."/>
            <person name="Rusch D."/>
            <person name="Podicherti R."/>
            <person name="Tsui H.-C.T."/>
            <person name="Winkler M.E."/>
        </authorList>
    </citation>
    <scope>NUCLEOTIDE SEQUENCE</scope>
</reference>
<dbReference type="EMBL" id="UINC01018121">
    <property type="protein sequence ID" value="SVA75818.1"/>
    <property type="molecule type" value="Genomic_DNA"/>
</dbReference>
<evidence type="ECO:0000256" key="7">
    <source>
        <dbReference type="ARBA" id="ARBA00023010"/>
    </source>
</evidence>
<evidence type="ECO:0000256" key="10">
    <source>
        <dbReference type="SAM" id="Phobius"/>
    </source>
</evidence>